<proteinExistence type="inferred from homology"/>
<dbReference type="NCBIfam" id="NF001381">
    <property type="entry name" value="PRK00279.1-3"/>
    <property type="match status" value="1"/>
</dbReference>
<feature type="binding site" evidence="5">
    <location>
        <position position="32"/>
    </location>
    <ligand>
        <name>AMP</name>
        <dbReference type="ChEBI" id="CHEBI:456215"/>
    </ligand>
</feature>
<keyword evidence="2 5" id="KW-0545">Nucleotide biosynthesis</keyword>
<dbReference type="UniPathway" id="UPA00588">
    <property type="reaction ID" value="UER00649"/>
</dbReference>
<name>A0A4U1CSC3_9SPHI</name>
<comment type="caution">
    <text evidence="8">The sequence shown here is derived from an EMBL/GenBank/DDBJ whole genome shotgun (WGS) entry which is preliminary data.</text>
</comment>
<feature type="binding site" evidence="5">
    <location>
        <position position="145"/>
    </location>
    <ligand>
        <name>AMP</name>
        <dbReference type="ChEBI" id="CHEBI:456215"/>
    </ligand>
</feature>
<organism evidence="8 9">
    <name type="scientific">Pedobacter frigoris</name>
    <dbReference type="NCBI Taxonomy" id="2571272"/>
    <lineage>
        <taxon>Bacteria</taxon>
        <taxon>Pseudomonadati</taxon>
        <taxon>Bacteroidota</taxon>
        <taxon>Sphingobacteriia</taxon>
        <taxon>Sphingobacteriales</taxon>
        <taxon>Sphingobacteriaceae</taxon>
        <taxon>Pedobacter</taxon>
    </lineage>
</organism>
<dbReference type="OrthoDB" id="9805030at2"/>
<sequence>MLNFVLFGPPGAGKGTQSEKLIEKYQLIHISTGDLFREHIKNQSPLGQKVSELIADGQLVPDAITIAMLEEEVDKNPQAKGFIFDGFPRTVPQAQALDEFLTGKGSSIAGVIALDVDQEELTKRIAQRQLETGRLDDQADKLQKRIEEYFSKTIHVLPYYEAQNKLSKVNGIGKIDDIFAELSAVIDKY</sequence>
<keyword evidence="9" id="KW-1185">Reference proteome</keyword>
<feature type="region of interest" description="NMP" evidence="5">
    <location>
        <begin position="31"/>
        <end position="60"/>
    </location>
</feature>
<dbReference type="Gene3D" id="3.40.50.300">
    <property type="entry name" value="P-loop containing nucleotide triphosphate hydrolases"/>
    <property type="match status" value="1"/>
</dbReference>
<dbReference type="InterPro" id="IPR033690">
    <property type="entry name" value="Adenylat_kinase_CS"/>
</dbReference>
<feature type="binding site" evidence="5">
    <location>
        <position position="37"/>
    </location>
    <ligand>
        <name>AMP</name>
        <dbReference type="ChEBI" id="CHEBI:456215"/>
    </ligand>
</feature>
<dbReference type="PANTHER" id="PTHR23359">
    <property type="entry name" value="NUCLEOTIDE KINASE"/>
    <property type="match status" value="1"/>
</dbReference>
<reference evidence="8 9" key="1">
    <citation type="submission" date="2019-04" db="EMBL/GenBank/DDBJ databases">
        <title>Pedobacter sp. RP-3-15 sp. nov., isolated from Arctic soil.</title>
        <authorList>
            <person name="Dahal R.H."/>
            <person name="Kim D.-U."/>
        </authorList>
    </citation>
    <scope>NUCLEOTIDE SEQUENCE [LARGE SCALE GENOMIC DNA]</scope>
    <source>
        <strain evidence="8 9">RP-3-15</strain>
    </source>
</reference>
<comment type="catalytic activity">
    <reaction evidence="5 7">
        <text>AMP + ATP = 2 ADP</text>
        <dbReference type="Rhea" id="RHEA:12973"/>
        <dbReference type="ChEBI" id="CHEBI:30616"/>
        <dbReference type="ChEBI" id="CHEBI:456215"/>
        <dbReference type="ChEBI" id="CHEBI:456216"/>
        <dbReference type="EC" id="2.7.4.3"/>
    </reaction>
</comment>
<dbReference type="GO" id="GO:0004017">
    <property type="term" value="F:AMP kinase activity"/>
    <property type="evidence" value="ECO:0007669"/>
    <property type="project" value="UniProtKB-UniRule"/>
</dbReference>
<dbReference type="GO" id="GO:0044209">
    <property type="term" value="P:AMP salvage"/>
    <property type="evidence" value="ECO:0007669"/>
    <property type="project" value="UniProtKB-UniRule"/>
</dbReference>
<evidence type="ECO:0000313" key="8">
    <source>
        <dbReference type="EMBL" id="TKC08628.1"/>
    </source>
</evidence>
<dbReference type="RefSeq" id="WP_136834049.1">
    <property type="nucleotide sequence ID" value="NZ_SWBQ01000001.1"/>
</dbReference>
<comment type="function">
    <text evidence="5">Catalyzes the reversible transfer of the terminal phosphate group between ATP and AMP. Plays an important role in cellular energy homeostasis and in adenine nucleotide metabolism.</text>
</comment>
<dbReference type="CDD" id="cd01428">
    <property type="entry name" value="ADK"/>
    <property type="match status" value="1"/>
</dbReference>
<feature type="binding site" evidence="5">
    <location>
        <begin position="58"/>
        <end position="60"/>
    </location>
    <ligand>
        <name>AMP</name>
        <dbReference type="ChEBI" id="CHEBI:456215"/>
    </ligand>
</feature>
<evidence type="ECO:0000256" key="1">
    <source>
        <dbReference type="ARBA" id="ARBA00022679"/>
    </source>
</evidence>
<dbReference type="EMBL" id="SWBQ01000001">
    <property type="protein sequence ID" value="TKC08628.1"/>
    <property type="molecule type" value="Genomic_DNA"/>
</dbReference>
<gene>
    <name evidence="5" type="primary">adk</name>
    <name evidence="8" type="ORF">FA047_00575</name>
</gene>
<keyword evidence="5" id="KW-0963">Cytoplasm</keyword>
<keyword evidence="3 5" id="KW-0547">Nucleotide-binding</keyword>
<evidence type="ECO:0000256" key="5">
    <source>
        <dbReference type="HAMAP-Rule" id="MF_00235"/>
    </source>
</evidence>
<dbReference type="EC" id="2.7.4.3" evidence="5 7"/>
<dbReference type="PRINTS" id="PR00094">
    <property type="entry name" value="ADENYLTKNASE"/>
</dbReference>
<dbReference type="NCBIfam" id="NF011105">
    <property type="entry name" value="PRK14532.1"/>
    <property type="match status" value="1"/>
</dbReference>
<comment type="caution">
    <text evidence="5">Lacks conserved residue(s) required for the propagation of feature annotation.</text>
</comment>
<dbReference type="InterPro" id="IPR000850">
    <property type="entry name" value="Adenylat/UMP-CMP_kin"/>
</dbReference>
<dbReference type="Pfam" id="PF00406">
    <property type="entry name" value="ADK"/>
    <property type="match status" value="1"/>
</dbReference>
<evidence type="ECO:0000256" key="3">
    <source>
        <dbReference type="ARBA" id="ARBA00022741"/>
    </source>
</evidence>
<accession>A0A4U1CSC3</accession>
<feature type="binding site" evidence="5">
    <location>
        <begin position="86"/>
        <end position="89"/>
    </location>
    <ligand>
        <name>AMP</name>
        <dbReference type="ChEBI" id="CHEBI:456215"/>
    </ligand>
</feature>
<dbReference type="AlphaFoldDB" id="A0A4U1CSC3"/>
<evidence type="ECO:0000256" key="4">
    <source>
        <dbReference type="ARBA" id="ARBA00022777"/>
    </source>
</evidence>
<comment type="similarity">
    <text evidence="5 6">Belongs to the adenylate kinase family.</text>
</comment>
<feature type="binding site" evidence="5">
    <location>
        <begin position="11"/>
        <end position="16"/>
    </location>
    <ligand>
        <name>ATP</name>
        <dbReference type="ChEBI" id="CHEBI:30616"/>
    </ligand>
</feature>
<keyword evidence="5 7" id="KW-0067">ATP-binding</keyword>
<dbReference type="PROSITE" id="PS00113">
    <property type="entry name" value="ADENYLATE_KINASE"/>
    <property type="match status" value="1"/>
</dbReference>
<keyword evidence="1 5" id="KW-0808">Transferase</keyword>
<evidence type="ECO:0000313" key="9">
    <source>
        <dbReference type="Proteomes" id="UP000307244"/>
    </source>
</evidence>
<keyword evidence="4 5" id="KW-0418">Kinase</keyword>
<dbReference type="GO" id="GO:0005524">
    <property type="term" value="F:ATP binding"/>
    <property type="evidence" value="ECO:0007669"/>
    <property type="project" value="UniProtKB-UniRule"/>
</dbReference>
<feature type="binding site" evidence="5">
    <location>
        <position position="173"/>
    </location>
    <ligand>
        <name>ATP</name>
        <dbReference type="ChEBI" id="CHEBI:30616"/>
    </ligand>
</feature>
<comment type="pathway">
    <text evidence="5">Purine metabolism; AMP biosynthesis via salvage pathway; AMP from ADP: step 1/1.</text>
</comment>
<evidence type="ECO:0000256" key="2">
    <source>
        <dbReference type="ARBA" id="ARBA00022727"/>
    </source>
</evidence>
<feature type="binding site" evidence="5">
    <location>
        <position position="93"/>
    </location>
    <ligand>
        <name>AMP</name>
        <dbReference type="ChEBI" id="CHEBI:456215"/>
    </ligand>
</feature>
<dbReference type="HAMAP" id="MF_00235">
    <property type="entry name" value="Adenylate_kinase_Adk"/>
    <property type="match status" value="1"/>
</dbReference>
<comment type="domain">
    <text evidence="5">Consists of three domains, a large central CORE domain and two small peripheral domains, NMPbind and LID, which undergo movements during catalysis. The LID domain closes over the site of phosphoryl transfer upon ATP binding. Assembling and dissambling the active center during each catalytic cycle provides an effective means to prevent ATP hydrolysis.</text>
</comment>
<dbReference type="Proteomes" id="UP000307244">
    <property type="component" value="Unassembled WGS sequence"/>
</dbReference>
<feature type="binding site" evidence="5">
    <location>
        <position position="134"/>
    </location>
    <ligand>
        <name>AMP</name>
        <dbReference type="ChEBI" id="CHEBI:456215"/>
    </ligand>
</feature>
<comment type="subcellular location">
    <subcellularLocation>
        <location evidence="5 7">Cytoplasm</location>
    </subcellularLocation>
</comment>
<dbReference type="NCBIfam" id="NF011100">
    <property type="entry name" value="PRK14527.1"/>
    <property type="match status" value="1"/>
</dbReference>
<evidence type="ECO:0000256" key="6">
    <source>
        <dbReference type="RuleBase" id="RU003330"/>
    </source>
</evidence>
<dbReference type="InterPro" id="IPR027417">
    <property type="entry name" value="P-loop_NTPase"/>
</dbReference>
<dbReference type="GO" id="GO:0005737">
    <property type="term" value="C:cytoplasm"/>
    <property type="evidence" value="ECO:0007669"/>
    <property type="project" value="UniProtKB-SubCell"/>
</dbReference>
<feature type="binding site" evidence="5">
    <location>
        <position position="128"/>
    </location>
    <ligand>
        <name>ATP</name>
        <dbReference type="ChEBI" id="CHEBI:30616"/>
    </ligand>
</feature>
<comment type="subunit">
    <text evidence="5 7">Monomer.</text>
</comment>
<evidence type="ECO:0000256" key="7">
    <source>
        <dbReference type="RuleBase" id="RU003331"/>
    </source>
</evidence>
<protein>
    <recommendedName>
        <fullName evidence="5 7">Adenylate kinase</fullName>
        <shortName evidence="5">AK</shortName>
        <ecNumber evidence="5 7">2.7.4.3</ecNumber>
    </recommendedName>
    <alternativeName>
        <fullName evidence="5">ATP-AMP transphosphorylase</fullName>
    </alternativeName>
    <alternativeName>
        <fullName evidence="5">ATP:AMP phosphotransferase</fullName>
    </alternativeName>
    <alternativeName>
        <fullName evidence="5">Adenylate monophosphate kinase</fullName>
    </alternativeName>
</protein>
<dbReference type="SUPFAM" id="SSF52540">
    <property type="entry name" value="P-loop containing nucleoside triphosphate hydrolases"/>
    <property type="match status" value="1"/>
</dbReference>